<accession>A0A1X2ZNM7</accession>
<reference evidence="1 2" key="1">
    <citation type="journal article" date="2016" name="Sci. Rep.">
        <title>Evaluation of genetic diversity among strains of the human gut commensal Bifidobacterium adolescentis.</title>
        <authorList>
            <person name="Duranti S."/>
            <person name="Milani C."/>
            <person name="Lugli G.A."/>
            <person name="Mancabelli L."/>
            <person name="Turroni F."/>
            <person name="Ferrario C."/>
            <person name="Mangifesta M."/>
            <person name="Viappiani A."/>
            <person name="Sanchez B."/>
            <person name="Margolles A."/>
            <person name="van Sinderen D."/>
            <person name="Ventura M."/>
        </authorList>
    </citation>
    <scope>NUCLEOTIDE SEQUENCE [LARGE SCALE GENOMIC DNA]</scope>
    <source>
        <strain evidence="1 2">AD2-8</strain>
    </source>
</reference>
<dbReference type="AlphaFoldDB" id="A0A1X2ZNM7"/>
<evidence type="ECO:0000313" key="1">
    <source>
        <dbReference type="EMBL" id="OSG95781.1"/>
    </source>
</evidence>
<protein>
    <submittedName>
        <fullName evidence="1">Uncharacterized protein</fullName>
    </submittedName>
</protein>
<dbReference type="EMBL" id="LNKF01000002">
    <property type="protein sequence ID" value="OSG95781.1"/>
    <property type="molecule type" value="Genomic_DNA"/>
</dbReference>
<name>A0A1X2ZNM7_BIFAD</name>
<organism evidence="1 2">
    <name type="scientific">Bifidobacterium adolescentis</name>
    <dbReference type="NCBI Taxonomy" id="1680"/>
    <lineage>
        <taxon>Bacteria</taxon>
        <taxon>Bacillati</taxon>
        <taxon>Actinomycetota</taxon>
        <taxon>Actinomycetes</taxon>
        <taxon>Bifidobacteriales</taxon>
        <taxon>Bifidobacteriaceae</taxon>
        <taxon>Bifidobacterium</taxon>
    </lineage>
</organism>
<gene>
    <name evidence="1" type="ORF">AD0028_1021</name>
</gene>
<dbReference type="Proteomes" id="UP000193664">
    <property type="component" value="Unassembled WGS sequence"/>
</dbReference>
<proteinExistence type="predicted"/>
<dbReference type="RefSeq" id="WP_085408383.1">
    <property type="nucleotide sequence ID" value="NZ_LNKF01000002.1"/>
</dbReference>
<evidence type="ECO:0000313" key="2">
    <source>
        <dbReference type="Proteomes" id="UP000193664"/>
    </source>
</evidence>
<sequence length="117" mass="13327">MEYTRHGNNAALSIHVLDDAAMRALGFTDYVPEDWYLWKSVSDDHTTSLNVTAAKDGSDWRIDVLDEDFGQPYDYQWLLSRNPDLAYARKVAANVERELRVLADAGVLVGWKEGMYV</sequence>
<comment type="caution">
    <text evidence="1">The sequence shown here is derived from an EMBL/GenBank/DDBJ whole genome shotgun (WGS) entry which is preliminary data.</text>
</comment>